<keyword evidence="2" id="KW-1185">Reference proteome</keyword>
<comment type="caution">
    <text evidence="1">The sequence shown here is derived from an EMBL/GenBank/DDBJ whole genome shotgun (WGS) entry which is preliminary data.</text>
</comment>
<gene>
    <name evidence="1" type="ORF">J41TS4_20470</name>
</gene>
<reference evidence="1" key="1">
    <citation type="submission" date="2021-03" db="EMBL/GenBank/DDBJ databases">
        <title>Antimicrobial resistance genes in bacteria isolated from Japanese honey, and their potential for conferring macrolide and lincosamide resistance in the American foulbrood pathogen Paenibacillus larvae.</title>
        <authorList>
            <person name="Okamoto M."/>
            <person name="Kumagai M."/>
            <person name="Kanamori H."/>
            <person name="Takamatsu D."/>
        </authorList>
    </citation>
    <scope>NUCLEOTIDE SEQUENCE</scope>
    <source>
        <strain evidence="1">J41TS4</strain>
    </source>
</reference>
<name>A0A919Y0E4_9BACL</name>
<evidence type="ECO:0000313" key="2">
    <source>
        <dbReference type="Proteomes" id="UP000678895"/>
    </source>
</evidence>
<accession>A0A919Y0E4</accession>
<evidence type="ECO:0000313" key="1">
    <source>
        <dbReference type="EMBL" id="GIO42289.1"/>
    </source>
</evidence>
<proteinExistence type="predicted"/>
<dbReference type="Proteomes" id="UP000678895">
    <property type="component" value="Unassembled WGS sequence"/>
</dbReference>
<dbReference type="AlphaFoldDB" id="A0A919Y0E4"/>
<protein>
    <submittedName>
        <fullName evidence="1">Uncharacterized protein</fullName>
    </submittedName>
</protein>
<dbReference type="EMBL" id="BORS01000006">
    <property type="protein sequence ID" value="GIO42289.1"/>
    <property type="molecule type" value="Genomic_DNA"/>
</dbReference>
<sequence length="88" mass="10427">MYQYCLDFFSKEKNVFERGQFRQIMNLGIYESPVELHTGEVVVLSEEVWDQIRMEFPEARSPQMWVGGVIHYVPDNSLPTVYIQVKRP</sequence>
<organism evidence="1 2">
    <name type="scientific">Paenibacillus apis</name>
    <dbReference type="NCBI Taxonomy" id="1792174"/>
    <lineage>
        <taxon>Bacteria</taxon>
        <taxon>Bacillati</taxon>
        <taxon>Bacillota</taxon>
        <taxon>Bacilli</taxon>
        <taxon>Bacillales</taxon>
        <taxon>Paenibacillaceae</taxon>
        <taxon>Paenibacillus</taxon>
    </lineage>
</organism>